<dbReference type="EMBL" id="LLXZ01000191">
    <property type="protein sequence ID" value="KRQ97348.1"/>
    <property type="molecule type" value="Genomic_DNA"/>
</dbReference>
<gene>
    <name evidence="7" type="ORF">CQ12_01250</name>
</gene>
<feature type="domain" description="HTH lysR-type" evidence="6">
    <location>
        <begin position="1"/>
        <end position="58"/>
    </location>
</feature>
<comment type="caution">
    <text evidence="7">The sequence shown here is derived from an EMBL/GenBank/DDBJ whole genome shotgun (WGS) entry which is preliminary data.</text>
</comment>
<dbReference type="Pfam" id="PF00126">
    <property type="entry name" value="HTH_1"/>
    <property type="match status" value="1"/>
</dbReference>
<dbReference type="InterPro" id="IPR005119">
    <property type="entry name" value="LysR_subst-bd"/>
</dbReference>
<evidence type="ECO:0000256" key="5">
    <source>
        <dbReference type="ARBA" id="ARBA00023163"/>
    </source>
</evidence>
<accession>A0A0R3KV59</accession>
<dbReference type="Gene3D" id="1.10.10.10">
    <property type="entry name" value="Winged helix-like DNA-binding domain superfamily/Winged helix DNA-binding domain"/>
    <property type="match status" value="1"/>
</dbReference>
<dbReference type="STRING" id="280332.CQ12_01250"/>
<dbReference type="Proteomes" id="UP000050863">
    <property type="component" value="Unassembled WGS sequence"/>
</dbReference>
<comment type="similarity">
    <text evidence="2">Belongs to the LysR transcriptional regulatory family.</text>
</comment>
<evidence type="ECO:0000256" key="3">
    <source>
        <dbReference type="ARBA" id="ARBA00023015"/>
    </source>
</evidence>
<dbReference type="AlphaFoldDB" id="A0A0R3KV59"/>
<keyword evidence="5" id="KW-0804">Transcription</keyword>
<protein>
    <recommendedName>
        <fullName evidence="6">HTH lysR-type domain-containing protein</fullName>
    </recommendedName>
</protein>
<dbReference type="SUPFAM" id="SSF53850">
    <property type="entry name" value="Periplasmic binding protein-like II"/>
    <property type="match status" value="1"/>
</dbReference>
<dbReference type="PANTHER" id="PTHR30419:SF8">
    <property type="entry name" value="NITROGEN ASSIMILATION TRANSCRIPTIONAL ACTIVATOR-RELATED"/>
    <property type="match status" value="1"/>
</dbReference>
<dbReference type="Gene3D" id="3.40.190.290">
    <property type="match status" value="1"/>
</dbReference>
<dbReference type="InterPro" id="IPR000847">
    <property type="entry name" value="LysR_HTH_N"/>
</dbReference>
<dbReference type="OrthoDB" id="5297263at2"/>
<dbReference type="InterPro" id="IPR036388">
    <property type="entry name" value="WH-like_DNA-bd_sf"/>
</dbReference>
<dbReference type="RefSeq" id="WP_057839325.1">
    <property type="nucleotide sequence ID" value="NZ_LLXZ01000191.1"/>
</dbReference>
<proteinExistence type="inferred from homology"/>
<evidence type="ECO:0000313" key="8">
    <source>
        <dbReference type="Proteomes" id="UP000050863"/>
    </source>
</evidence>
<dbReference type="GO" id="GO:0003700">
    <property type="term" value="F:DNA-binding transcription factor activity"/>
    <property type="evidence" value="ECO:0007669"/>
    <property type="project" value="InterPro"/>
</dbReference>
<evidence type="ECO:0000259" key="6">
    <source>
        <dbReference type="PROSITE" id="PS50931"/>
    </source>
</evidence>
<dbReference type="FunFam" id="1.10.10.10:FF:000001">
    <property type="entry name" value="LysR family transcriptional regulator"/>
    <property type="match status" value="1"/>
</dbReference>
<sequence length="299" mass="33111">MDFTALRYFSATAHAQSIRAASDRLHVSPSAISRQIAKLEHELRAPIFDRRAQGMKLTAAGEILLSKIDGVMREFSRVKSHIAALQDLQAGNVDVYCFQTAIESFVAPVLNRFNTQYPDVTFNIRMSSTDEAIEALIAGAAEIGLVLNAPARDAITRLEVFRDKMVAAFSPAHPLAGRKVISLAELKEFPFALTEPSFGLRQQMDRVFARHGFVPKPFCVTNSLALVKEVAAIGRPCTLLPRFAVERELAGGSLKTVPVREFASESLVFCICSRSDRSLSPAAKVFMDTVVDYCRRYRR</sequence>
<dbReference type="GO" id="GO:0005829">
    <property type="term" value="C:cytosol"/>
    <property type="evidence" value="ECO:0007669"/>
    <property type="project" value="TreeGrafter"/>
</dbReference>
<keyword evidence="8" id="KW-1185">Reference proteome</keyword>
<evidence type="ECO:0000256" key="1">
    <source>
        <dbReference type="ARBA" id="ARBA00003502"/>
    </source>
</evidence>
<evidence type="ECO:0000256" key="2">
    <source>
        <dbReference type="ARBA" id="ARBA00009437"/>
    </source>
</evidence>
<dbReference type="InterPro" id="IPR036390">
    <property type="entry name" value="WH_DNA-bd_sf"/>
</dbReference>
<evidence type="ECO:0000256" key="4">
    <source>
        <dbReference type="ARBA" id="ARBA00023125"/>
    </source>
</evidence>
<dbReference type="InterPro" id="IPR050950">
    <property type="entry name" value="HTH-type_LysR_regulators"/>
</dbReference>
<dbReference type="CDD" id="cd05466">
    <property type="entry name" value="PBP2_LTTR_substrate"/>
    <property type="match status" value="1"/>
</dbReference>
<evidence type="ECO:0000313" key="7">
    <source>
        <dbReference type="EMBL" id="KRQ97348.1"/>
    </source>
</evidence>
<dbReference type="PROSITE" id="PS50931">
    <property type="entry name" value="HTH_LYSR"/>
    <property type="match status" value="1"/>
</dbReference>
<organism evidence="7 8">
    <name type="scientific">Bradyrhizobium jicamae</name>
    <dbReference type="NCBI Taxonomy" id="280332"/>
    <lineage>
        <taxon>Bacteria</taxon>
        <taxon>Pseudomonadati</taxon>
        <taxon>Pseudomonadota</taxon>
        <taxon>Alphaproteobacteria</taxon>
        <taxon>Hyphomicrobiales</taxon>
        <taxon>Nitrobacteraceae</taxon>
        <taxon>Bradyrhizobium</taxon>
    </lineage>
</organism>
<dbReference type="PANTHER" id="PTHR30419">
    <property type="entry name" value="HTH-TYPE TRANSCRIPTIONAL REGULATOR YBHD"/>
    <property type="match status" value="1"/>
</dbReference>
<name>A0A0R3KV59_9BRAD</name>
<dbReference type="SUPFAM" id="SSF46785">
    <property type="entry name" value="Winged helix' DNA-binding domain"/>
    <property type="match status" value="1"/>
</dbReference>
<keyword evidence="4" id="KW-0238">DNA-binding</keyword>
<comment type="function">
    <text evidence="1">NodD regulates the expression of the nodABCFE genes which encode other nodulation proteins. NodD is also a negative regulator of its own expression. Binds flavonoids as inducers.</text>
</comment>
<dbReference type="GO" id="GO:0003677">
    <property type="term" value="F:DNA binding"/>
    <property type="evidence" value="ECO:0007669"/>
    <property type="project" value="UniProtKB-KW"/>
</dbReference>
<dbReference type="Pfam" id="PF03466">
    <property type="entry name" value="LysR_substrate"/>
    <property type="match status" value="1"/>
</dbReference>
<reference evidence="7 8" key="1">
    <citation type="submission" date="2014-03" db="EMBL/GenBank/DDBJ databases">
        <title>Bradyrhizobium valentinum sp. nov., isolated from effective nodules of Lupinus mariae-josephae, a lupine endemic of basic-lime soils in Eastern Spain.</title>
        <authorList>
            <person name="Duran D."/>
            <person name="Rey L."/>
            <person name="Navarro A."/>
            <person name="Busquets A."/>
            <person name="Imperial J."/>
            <person name="Ruiz-Argueso T."/>
        </authorList>
    </citation>
    <scope>NUCLEOTIDE SEQUENCE [LARGE SCALE GENOMIC DNA]</scope>
    <source>
        <strain evidence="7 8">PAC68</strain>
    </source>
</reference>
<keyword evidence="3" id="KW-0805">Transcription regulation</keyword>